<dbReference type="InterPro" id="IPR034683">
    <property type="entry name" value="IspD/TarI"/>
</dbReference>
<gene>
    <name evidence="3" type="ORF">Theth_0638</name>
</gene>
<dbReference type="SUPFAM" id="SSF53448">
    <property type="entry name" value="Nucleotide-diphospho-sugar transferases"/>
    <property type="match status" value="1"/>
</dbReference>
<dbReference type="InterPro" id="IPR050088">
    <property type="entry name" value="IspD/TarI_cytidylyltransf_bact"/>
</dbReference>
<proteinExistence type="predicted"/>
<dbReference type="Gene3D" id="3.90.550.10">
    <property type="entry name" value="Spore Coat Polysaccharide Biosynthesis Protein SpsA, Chain A"/>
    <property type="match status" value="1"/>
</dbReference>
<accession>F7YXT1</accession>
<protein>
    <submittedName>
        <fullName evidence="3">4-diphosphocytidyl-2C-methyl-D-erythritol synthase</fullName>
    </submittedName>
</protein>
<dbReference type="AlphaFoldDB" id="F7YXT1"/>
<dbReference type="GO" id="GO:0050518">
    <property type="term" value="F:2-C-methyl-D-erythritol 4-phosphate cytidylyltransferase activity"/>
    <property type="evidence" value="ECO:0007669"/>
    <property type="project" value="TreeGrafter"/>
</dbReference>
<dbReference type="STRING" id="688269.Theth_0638"/>
<keyword evidence="4" id="KW-1185">Reference proteome</keyword>
<dbReference type="CDD" id="cd02516">
    <property type="entry name" value="CDP-ME_synthetase"/>
    <property type="match status" value="1"/>
</dbReference>
<evidence type="ECO:0000256" key="2">
    <source>
        <dbReference type="ARBA" id="ARBA00022695"/>
    </source>
</evidence>
<dbReference type="KEGG" id="tta:Theth_0638"/>
<dbReference type="HOGENOM" id="CLU_061281_2_2_0"/>
<dbReference type="PANTHER" id="PTHR32125">
    <property type="entry name" value="2-C-METHYL-D-ERYTHRITOL 4-PHOSPHATE CYTIDYLYLTRANSFERASE, CHLOROPLASTIC"/>
    <property type="match status" value="1"/>
</dbReference>
<name>F7YXT1_9THEM</name>
<keyword evidence="1" id="KW-0808">Transferase</keyword>
<keyword evidence="2" id="KW-0548">Nucleotidyltransferase</keyword>
<dbReference type="OrthoDB" id="9806837at2"/>
<dbReference type="PANTHER" id="PTHR32125:SF8">
    <property type="entry name" value="RIBITOL-5-PHOSPHATE CYTIDYLYLTRANSFERASE"/>
    <property type="match status" value="1"/>
</dbReference>
<dbReference type="InterPro" id="IPR029044">
    <property type="entry name" value="Nucleotide-diphossugar_trans"/>
</dbReference>
<dbReference type="Proteomes" id="UP000006804">
    <property type="component" value="Chromosome"/>
</dbReference>
<reference evidence="3 4" key="1">
    <citation type="submission" date="2010-11" db="EMBL/GenBank/DDBJ databases">
        <title>The complete genome of Thermotoga thermarum DSM 5069.</title>
        <authorList>
            <consortium name="US DOE Joint Genome Institute (JGI-PGF)"/>
            <person name="Lucas S."/>
            <person name="Copeland A."/>
            <person name="Lapidus A."/>
            <person name="Bruce D."/>
            <person name="Goodwin L."/>
            <person name="Pitluck S."/>
            <person name="Kyrpides N."/>
            <person name="Mavromatis K."/>
            <person name="Ivanova N."/>
            <person name="Zeytun A."/>
            <person name="Brettin T."/>
            <person name="Detter J.C."/>
            <person name="Tapia R."/>
            <person name="Han C."/>
            <person name="Land M."/>
            <person name="Hauser L."/>
            <person name="Markowitz V."/>
            <person name="Cheng J.-F."/>
            <person name="Hugenholtz P."/>
            <person name="Woyke T."/>
            <person name="Wu D."/>
            <person name="Spring S."/>
            <person name="Schroeder M."/>
            <person name="Brambilla E."/>
            <person name="Klenk H.-P."/>
            <person name="Eisen J.A."/>
        </authorList>
    </citation>
    <scope>NUCLEOTIDE SEQUENCE [LARGE SCALE GENOMIC DNA]</scope>
    <source>
        <strain evidence="3 4">DSM 5069</strain>
    </source>
</reference>
<dbReference type="Pfam" id="PF01128">
    <property type="entry name" value="IspD"/>
    <property type="match status" value="1"/>
</dbReference>
<dbReference type="RefSeq" id="WP_013931948.1">
    <property type="nucleotide sequence ID" value="NC_015707.1"/>
</dbReference>
<evidence type="ECO:0000256" key="1">
    <source>
        <dbReference type="ARBA" id="ARBA00022679"/>
    </source>
</evidence>
<organism evidence="3 4">
    <name type="scientific">Pseudothermotoga thermarum DSM 5069</name>
    <dbReference type="NCBI Taxonomy" id="688269"/>
    <lineage>
        <taxon>Bacteria</taxon>
        <taxon>Thermotogati</taxon>
        <taxon>Thermotogota</taxon>
        <taxon>Thermotogae</taxon>
        <taxon>Thermotogales</taxon>
        <taxon>Thermotogaceae</taxon>
        <taxon>Pseudothermotoga</taxon>
    </lineage>
</organism>
<evidence type="ECO:0000313" key="3">
    <source>
        <dbReference type="EMBL" id="AEH50725.1"/>
    </source>
</evidence>
<dbReference type="EMBL" id="CP002351">
    <property type="protein sequence ID" value="AEH50725.1"/>
    <property type="molecule type" value="Genomic_DNA"/>
</dbReference>
<evidence type="ECO:0000313" key="4">
    <source>
        <dbReference type="Proteomes" id="UP000006804"/>
    </source>
</evidence>
<dbReference type="eggNOG" id="COG1211">
    <property type="taxonomic scope" value="Bacteria"/>
</dbReference>
<sequence length="226" mass="25300">MNIGVLMAAGKGTRLGDKIPKQFLELCGKPIFLYSLEAFEKSQKVDGYLLMVPEEYIGYAQKLAVKAEKLKAILAGGATRHETTLIALEHLKTFNPKVVVFHDAARPFITSKLVDEVIEAAEKHGASTAAVKISDTVAYCENGFVKNHVSRENLYRILTPQAFNFELAYQIFQRISGDDGTFPFVQAGLKVAIVPSDYLNFKITFPEDYQVANLLARFWFESQRQT</sequence>
<dbReference type="PATRIC" id="fig|688269.3.peg.661"/>